<protein>
    <submittedName>
        <fullName evidence="1">Uncharacterized protein</fullName>
    </submittedName>
</protein>
<name>A0ACC3YHA4_COLTU</name>
<accession>A0ACC3YHA4</accession>
<dbReference type="Proteomes" id="UP000805649">
    <property type="component" value="Unassembled WGS sequence"/>
</dbReference>
<gene>
    <name evidence="1" type="ORF">CTRU02_213995</name>
</gene>
<organism evidence="1 2">
    <name type="scientific">Colletotrichum truncatum</name>
    <name type="common">Anthracnose fungus</name>
    <name type="synonym">Colletotrichum capsici</name>
    <dbReference type="NCBI Taxonomy" id="5467"/>
    <lineage>
        <taxon>Eukaryota</taxon>
        <taxon>Fungi</taxon>
        <taxon>Dikarya</taxon>
        <taxon>Ascomycota</taxon>
        <taxon>Pezizomycotina</taxon>
        <taxon>Sordariomycetes</taxon>
        <taxon>Hypocreomycetidae</taxon>
        <taxon>Glomerellales</taxon>
        <taxon>Glomerellaceae</taxon>
        <taxon>Colletotrichum</taxon>
        <taxon>Colletotrichum truncatum species complex</taxon>
    </lineage>
</organism>
<evidence type="ECO:0000313" key="1">
    <source>
        <dbReference type="EMBL" id="KAL0931260.1"/>
    </source>
</evidence>
<dbReference type="EMBL" id="VUJX02000010">
    <property type="protein sequence ID" value="KAL0931260.1"/>
    <property type="molecule type" value="Genomic_DNA"/>
</dbReference>
<reference evidence="1 2" key="1">
    <citation type="journal article" date="2020" name="Phytopathology">
        <title>Genome Sequence Resources of Colletotrichum truncatum, C. plurivorum, C. musicola, and C. sojae: Four Species Pathogenic to Soybean (Glycine max).</title>
        <authorList>
            <person name="Rogerio F."/>
            <person name="Boufleur T.R."/>
            <person name="Ciampi-Guillardi M."/>
            <person name="Sukno S.A."/>
            <person name="Thon M.R."/>
            <person name="Massola Junior N.S."/>
            <person name="Baroncelli R."/>
        </authorList>
    </citation>
    <scope>NUCLEOTIDE SEQUENCE [LARGE SCALE GENOMIC DNA]</scope>
    <source>
        <strain evidence="1 2">CMES1059</strain>
    </source>
</reference>
<proteinExistence type="predicted"/>
<evidence type="ECO:0000313" key="2">
    <source>
        <dbReference type="Proteomes" id="UP000805649"/>
    </source>
</evidence>
<keyword evidence="2" id="KW-1185">Reference proteome</keyword>
<comment type="caution">
    <text evidence="1">The sequence shown here is derived from an EMBL/GenBank/DDBJ whole genome shotgun (WGS) entry which is preliminary data.</text>
</comment>
<sequence length="58" mass="6272">MPKVTMRDSQTGTFGPGIPLSLIPSLLQLRSRAMTKHESKELVLETSKSSSSLTPCTP</sequence>